<dbReference type="Proteomes" id="UP001151760">
    <property type="component" value="Unassembled WGS sequence"/>
</dbReference>
<comment type="caution">
    <text evidence="3">The sequence shown here is derived from an EMBL/GenBank/DDBJ whole genome shotgun (WGS) entry which is preliminary data.</text>
</comment>
<evidence type="ECO:0000313" key="3">
    <source>
        <dbReference type="EMBL" id="GJS80020.1"/>
    </source>
</evidence>
<name>A0ABQ4YSP7_9ASTR</name>
<reference evidence="3" key="1">
    <citation type="journal article" date="2022" name="Int. J. Mol. Sci.">
        <title>Draft Genome of Tanacetum Coccineum: Genomic Comparison of Closely Related Tanacetum-Family Plants.</title>
        <authorList>
            <person name="Yamashiro T."/>
            <person name="Shiraishi A."/>
            <person name="Nakayama K."/>
            <person name="Satake H."/>
        </authorList>
    </citation>
    <scope>NUCLEOTIDE SEQUENCE</scope>
</reference>
<feature type="coiled-coil region" evidence="1">
    <location>
        <begin position="481"/>
        <end position="561"/>
    </location>
</feature>
<sequence>MHPTGRKIADLDADAEVTLVYEAQERNDDNLMFDTGVFDEEEIEVEKVVSTAEVTTASVTTTTVDKLTLAQTLIEIKAAKPKAVTTAATTTTTVVTTPKARGVVVKEPTMMEADYELAQRLQAEEQGELTIEERSKLFIELIDKRKKHFAKLKAEEIRRKPPTKTQKRNQICTYLKNIANYKHSQLKNKNFEEIQMLFENCIKWVDSFVPIDSEVVKGGKEKDEGSVTRVEESSSKRASIDLQQEIIKKQKIDDDQEEAEMKKHMEIVVDEEEIAVDAIPLATDGSSRRYSSMIRILQNIDREDLETLWKLVKAKHGNTRPEEAYERVLWGDLKVMFKPDVESEVWRNLQGYNVTVWKLFSSSGGRIVGIKRLLDDLGVNTAKSTRIIDNNNIRVFSDIIVHTVHCFINILLTKKSILSWDQHTMSQNLQVQVEELKSVNKSLNLSVEELYKARALAEETLREIYEMISTKYEKYFTSKETENLTDEIKSLQTENQNLKSRESELINLEKLASQNYTSLQKENNDLRTSYNVLKEKYETSCEQLEKENNDLKMHYKRLFDSIKQKKVDSQVFTKSIPKVNDSKKIHVDKKYLKKQHSSETFSSQNHVKNESSKQAWKRKENISKPLKYSRSEMFSMRKRDDFVLKKVKDIAGSTFAWNYFSRISTLSSDNQSLLLQYSRDRYVIEGELKEYEDSCEKSSIQFEDKDFIQEFLKTQVTQKKIKLAFENVDLSSRVELMPSEIKRSILLYTGRKLYQEIFATRGSLACEKMLVIGTCSVAGRMKDRKCRIKGSTKPPVKRKVVHAGSSSRGHLDNQLDAELLNLHDHCYAREKAREKEFEELKAKCDAAMVDFDNSPAINVLRQKIKSLSDEVKEHKATMDRMLLESKK</sequence>
<dbReference type="EMBL" id="BQNB010010640">
    <property type="protein sequence ID" value="GJS80020.1"/>
    <property type="molecule type" value="Genomic_DNA"/>
</dbReference>
<feature type="coiled-coil region" evidence="1">
    <location>
        <begin position="857"/>
        <end position="884"/>
    </location>
</feature>
<protein>
    <submittedName>
        <fullName evidence="3">Uncharacterized protein</fullName>
    </submittedName>
</protein>
<keyword evidence="4" id="KW-1185">Reference proteome</keyword>
<feature type="compositionally biased region" description="Basic and acidic residues" evidence="2">
    <location>
        <begin position="607"/>
        <end position="618"/>
    </location>
</feature>
<gene>
    <name evidence="3" type="ORF">Tco_0729901</name>
</gene>
<evidence type="ECO:0000256" key="2">
    <source>
        <dbReference type="SAM" id="MobiDB-lite"/>
    </source>
</evidence>
<keyword evidence="1" id="KW-0175">Coiled coil</keyword>
<evidence type="ECO:0000256" key="1">
    <source>
        <dbReference type="SAM" id="Coils"/>
    </source>
</evidence>
<reference evidence="3" key="2">
    <citation type="submission" date="2022-01" db="EMBL/GenBank/DDBJ databases">
        <authorList>
            <person name="Yamashiro T."/>
            <person name="Shiraishi A."/>
            <person name="Satake H."/>
            <person name="Nakayama K."/>
        </authorList>
    </citation>
    <scope>NUCLEOTIDE SEQUENCE</scope>
</reference>
<proteinExistence type="predicted"/>
<evidence type="ECO:0000313" key="4">
    <source>
        <dbReference type="Proteomes" id="UP001151760"/>
    </source>
</evidence>
<organism evidence="3 4">
    <name type="scientific">Tanacetum coccineum</name>
    <dbReference type="NCBI Taxonomy" id="301880"/>
    <lineage>
        <taxon>Eukaryota</taxon>
        <taxon>Viridiplantae</taxon>
        <taxon>Streptophyta</taxon>
        <taxon>Embryophyta</taxon>
        <taxon>Tracheophyta</taxon>
        <taxon>Spermatophyta</taxon>
        <taxon>Magnoliopsida</taxon>
        <taxon>eudicotyledons</taxon>
        <taxon>Gunneridae</taxon>
        <taxon>Pentapetalae</taxon>
        <taxon>asterids</taxon>
        <taxon>campanulids</taxon>
        <taxon>Asterales</taxon>
        <taxon>Asteraceae</taxon>
        <taxon>Asteroideae</taxon>
        <taxon>Anthemideae</taxon>
        <taxon>Anthemidinae</taxon>
        <taxon>Tanacetum</taxon>
    </lineage>
</organism>
<accession>A0ABQ4YSP7</accession>
<feature type="region of interest" description="Disordered" evidence="2">
    <location>
        <begin position="597"/>
        <end position="618"/>
    </location>
</feature>